<dbReference type="AlphaFoldDB" id="A0A212KZC4"/>
<sequence>MLIKILLTVAIVGGLFWMLTKTGGGLC</sequence>
<name>A0A212KZC4_9BACT</name>
<gene>
    <name evidence="1" type="ORF">KL86DES1_10520</name>
</gene>
<protein>
    <submittedName>
        <fullName evidence="1">Uncharacterized protein</fullName>
    </submittedName>
</protein>
<organism evidence="1">
    <name type="scientific">uncultured Desulfovibrio sp</name>
    <dbReference type="NCBI Taxonomy" id="167968"/>
    <lineage>
        <taxon>Bacteria</taxon>
        <taxon>Pseudomonadati</taxon>
        <taxon>Thermodesulfobacteriota</taxon>
        <taxon>Desulfovibrionia</taxon>
        <taxon>Desulfovibrionales</taxon>
        <taxon>Desulfovibrionaceae</taxon>
        <taxon>Desulfovibrio</taxon>
        <taxon>environmental samples</taxon>
    </lineage>
</organism>
<dbReference type="EMBL" id="FMJC01000001">
    <property type="protein sequence ID" value="SCM70622.1"/>
    <property type="molecule type" value="Genomic_DNA"/>
</dbReference>
<evidence type="ECO:0000313" key="1">
    <source>
        <dbReference type="EMBL" id="SCM70622.1"/>
    </source>
</evidence>
<proteinExistence type="predicted"/>
<reference evidence="1" key="1">
    <citation type="submission" date="2016-08" db="EMBL/GenBank/DDBJ databases">
        <authorList>
            <person name="Seilhamer J.J."/>
        </authorList>
    </citation>
    <scope>NUCLEOTIDE SEQUENCE</scope>
    <source>
        <strain evidence="1">86-1</strain>
    </source>
</reference>
<accession>A0A212KZC4</accession>